<sequence>MRYVPAGWRGAGPWASAPSGTRQFCVFGDSASPVLWGPEGDLILPIFAPSGAPRHPRQLRPLRRLSSGVPGGELLPTPEHRAPQFPRAPVDPRQPHGPQADLSRSGSPGAVLSLFGHKMVGAPRSNPRFRGRVWAGSSHRSSGSRLKEPPRFWSVAFFEISRARRPRRRL</sequence>
<comment type="caution">
    <text evidence="2">The sequence shown here is derived from an EMBL/GenBank/DDBJ whole genome shotgun (WGS) entry which is preliminary data.</text>
</comment>
<gene>
    <name evidence="2" type="ORF">NDU88_000364</name>
</gene>
<accession>A0AAV7U4S0</accession>
<name>A0AAV7U4S0_PLEWA</name>
<reference evidence="2" key="1">
    <citation type="journal article" date="2022" name="bioRxiv">
        <title>Sequencing and chromosome-scale assembly of the giantPleurodeles waltlgenome.</title>
        <authorList>
            <person name="Brown T."/>
            <person name="Elewa A."/>
            <person name="Iarovenko S."/>
            <person name="Subramanian E."/>
            <person name="Araus A.J."/>
            <person name="Petzold A."/>
            <person name="Susuki M."/>
            <person name="Suzuki K.-i.T."/>
            <person name="Hayashi T."/>
            <person name="Toyoda A."/>
            <person name="Oliveira C."/>
            <person name="Osipova E."/>
            <person name="Leigh N.D."/>
            <person name="Simon A."/>
            <person name="Yun M.H."/>
        </authorList>
    </citation>
    <scope>NUCLEOTIDE SEQUENCE</scope>
    <source>
        <strain evidence="2">20211129_DDA</strain>
        <tissue evidence="2">Liver</tissue>
    </source>
</reference>
<dbReference type="AlphaFoldDB" id="A0AAV7U4S0"/>
<proteinExistence type="predicted"/>
<evidence type="ECO:0000256" key="1">
    <source>
        <dbReference type="SAM" id="MobiDB-lite"/>
    </source>
</evidence>
<evidence type="ECO:0000313" key="2">
    <source>
        <dbReference type="EMBL" id="KAJ1183546.1"/>
    </source>
</evidence>
<dbReference type="Proteomes" id="UP001066276">
    <property type="component" value="Chromosome 3_1"/>
</dbReference>
<protein>
    <submittedName>
        <fullName evidence="2">Uncharacterized protein</fullName>
    </submittedName>
</protein>
<organism evidence="2 3">
    <name type="scientific">Pleurodeles waltl</name>
    <name type="common">Iberian ribbed newt</name>
    <dbReference type="NCBI Taxonomy" id="8319"/>
    <lineage>
        <taxon>Eukaryota</taxon>
        <taxon>Metazoa</taxon>
        <taxon>Chordata</taxon>
        <taxon>Craniata</taxon>
        <taxon>Vertebrata</taxon>
        <taxon>Euteleostomi</taxon>
        <taxon>Amphibia</taxon>
        <taxon>Batrachia</taxon>
        <taxon>Caudata</taxon>
        <taxon>Salamandroidea</taxon>
        <taxon>Salamandridae</taxon>
        <taxon>Pleurodelinae</taxon>
        <taxon>Pleurodeles</taxon>
    </lineage>
</organism>
<dbReference type="EMBL" id="JANPWB010000005">
    <property type="protein sequence ID" value="KAJ1183546.1"/>
    <property type="molecule type" value="Genomic_DNA"/>
</dbReference>
<evidence type="ECO:0000313" key="3">
    <source>
        <dbReference type="Proteomes" id="UP001066276"/>
    </source>
</evidence>
<keyword evidence="3" id="KW-1185">Reference proteome</keyword>
<feature type="compositionally biased region" description="Basic residues" evidence="1">
    <location>
        <begin position="54"/>
        <end position="63"/>
    </location>
</feature>
<feature type="region of interest" description="Disordered" evidence="1">
    <location>
        <begin position="53"/>
        <end position="108"/>
    </location>
</feature>